<evidence type="ECO:0000259" key="12">
    <source>
        <dbReference type="PROSITE" id="PS51843"/>
    </source>
</evidence>
<dbReference type="InterPro" id="IPR035500">
    <property type="entry name" value="NHR-like_dom_sf"/>
</dbReference>
<dbReference type="FunFam" id="1.10.565.10:FF:000041">
    <property type="entry name" value="Nuclear hormone receptor HR78"/>
    <property type="match status" value="1"/>
</dbReference>
<keyword evidence="6 9" id="KW-0804">Transcription</keyword>
<dbReference type="SUPFAM" id="SSF57716">
    <property type="entry name" value="Glucocorticoid receptor-like (DNA-binding domain)"/>
    <property type="match status" value="1"/>
</dbReference>
<dbReference type="GO" id="GO:0003700">
    <property type="term" value="F:DNA-binding transcription factor activity"/>
    <property type="evidence" value="ECO:0007669"/>
    <property type="project" value="InterPro"/>
</dbReference>
<dbReference type="PRINTS" id="PR00047">
    <property type="entry name" value="STROIDFINGER"/>
</dbReference>
<keyword evidence="4 9" id="KW-0805">Transcription regulation</keyword>
<dbReference type="Gene3D" id="3.30.50.10">
    <property type="entry name" value="Erythroid Transcription Factor GATA-1, subunit A"/>
    <property type="match status" value="1"/>
</dbReference>
<dbReference type="PROSITE" id="PS51030">
    <property type="entry name" value="NUCLEAR_REC_DBD_2"/>
    <property type="match status" value="1"/>
</dbReference>
<dbReference type="InterPro" id="IPR001723">
    <property type="entry name" value="Nuclear_hrmn_rcpt"/>
</dbReference>
<feature type="region of interest" description="Disordered" evidence="10">
    <location>
        <begin position="557"/>
        <end position="590"/>
    </location>
</feature>
<keyword evidence="7 9" id="KW-0675">Receptor</keyword>
<feature type="domain" description="Nuclear receptor" evidence="11">
    <location>
        <begin position="29"/>
        <end position="104"/>
    </location>
</feature>
<dbReference type="InterPro" id="IPR001628">
    <property type="entry name" value="Znf_hrmn_rcpt"/>
</dbReference>
<dbReference type="STRING" id="35525.A0A162CH78"/>
<evidence type="ECO:0000256" key="7">
    <source>
        <dbReference type="ARBA" id="ARBA00023170"/>
    </source>
</evidence>
<evidence type="ECO:0000313" key="14">
    <source>
        <dbReference type="Proteomes" id="UP000076858"/>
    </source>
</evidence>
<keyword evidence="5 9" id="KW-0238">DNA-binding</keyword>
<reference evidence="13 14" key="1">
    <citation type="submission" date="2016-03" db="EMBL/GenBank/DDBJ databases">
        <title>EvidentialGene: Evidence-directed Construction of Genes on Genomes.</title>
        <authorList>
            <person name="Gilbert D.G."/>
            <person name="Choi J.-H."/>
            <person name="Mockaitis K."/>
            <person name="Colbourne J."/>
            <person name="Pfrender M."/>
        </authorList>
    </citation>
    <scope>NUCLEOTIDE SEQUENCE [LARGE SCALE GENOMIC DNA]</scope>
    <source>
        <strain evidence="13 14">Xinb3</strain>
        <tissue evidence="13">Complete organism</tissue>
    </source>
</reference>
<accession>A0A162CH78</accession>
<evidence type="ECO:0000259" key="11">
    <source>
        <dbReference type="PROSITE" id="PS51030"/>
    </source>
</evidence>
<dbReference type="PROSITE" id="PS00031">
    <property type="entry name" value="NUCLEAR_REC_DBD_1"/>
    <property type="match status" value="1"/>
</dbReference>
<evidence type="ECO:0000256" key="6">
    <source>
        <dbReference type="ARBA" id="ARBA00023163"/>
    </source>
</evidence>
<keyword evidence="1 9" id="KW-0479">Metal-binding</keyword>
<dbReference type="CDD" id="cd06952">
    <property type="entry name" value="NR_LBD_TR2_like"/>
    <property type="match status" value="1"/>
</dbReference>
<dbReference type="GO" id="GO:0005634">
    <property type="term" value="C:nucleus"/>
    <property type="evidence" value="ECO:0007669"/>
    <property type="project" value="UniProtKB-SubCell"/>
</dbReference>
<dbReference type="SMART" id="SM00430">
    <property type="entry name" value="HOLI"/>
    <property type="match status" value="1"/>
</dbReference>
<keyword evidence="14" id="KW-1185">Reference proteome</keyword>
<comment type="caution">
    <text evidence="13">The sequence shown here is derived from an EMBL/GenBank/DDBJ whole genome shotgun (WGS) entry which is preliminary data.</text>
</comment>
<dbReference type="GO" id="GO:0008270">
    <property type="term" value="F:zinc ion binding"/>
    <property type="evidence" value="ECO:0007669"/>
    <property type="project" value="UniProtKB-KW"/>
</dbReference>
<evidence type="ECO:0000256" key="1">
    <source>
        <dbReference type="ARBA" id="ARBA00022723"/>
    </source>
</evidence>
<dbReference type="PROSITE" id="PS51843">
    <property type="entry name" value="NR_LBD"/>
    <property type="match status" value="1"/>
</dbReference>
<dbReference type="Gene3D" id="1.10.565.10">
    <property type="entry name" value="Retinoid X Receptor"/>
    <property type="match status" value="1"/>
</dbReference>
<dbReference type="SUPFAM" id="SSF48508">
    <property type="entry name" value="Nuclear receptor ligand-binding domain"/>
    <property type="match status" value="1"/>
</dbReference>
<keyword evidence="8 9" id="KW-0539">Nucleus</keyword>
<dbReference type="Proteomes" id="UP000076858">
    <property type="component" value="Unassembled WGS sequence"/>
</dbReference>
<evidence type="ECO:0000256" key="4">
    <source>
        <dbReference type="ARBA" id="ARBA00023015"/>
    </source>
</evidence>
<feature type="compositionally biased region" description="Low complexity" evidence="10">
    <location>
        <begin position="563"/>
        <end position="578"/>
    </location>
</feature>
<dbReference type="InterPro" id="IPR000536">
    <property type="entry name" value="Nucl_hrmn_rcpt_lig-bd"/>
</dbReference>
<protein>
    <submittedName>
        <fullName evidence="13">Nuclear receptor subfamily 0 group B member 2</fullName>
    </submittedName>
</protein>
<dbReference type="GO" id="GO:0043565">
    <property type="term" value="F:sequence-specific DNA binding"/>
    <property type="evidence" value="ECO:0007669"/>
    <property type="project" value="InterPro"/>
</dbReference>
<dbReference type="Pfam" id="PF00105">
    <property type="entry name" value="zf-C4"/>
    <property type="match status" value="1"/>
</dbReference>
<feature type="compositionally biased region" description="Gly residues" evidence="10">
    <location>
        <begin position="245"/>
        <end position="255"/>
    </location>
</feature>
<evidence type="ECO:0000256" key="5">
    <source>
        <dbReference type="ARBA" id="ARBA00023125"/>
    </source>
</evidence>
<dbReference type="EMBL" id="LRGB01000840">
    <property type="protein sequence ID" value="KZS15832.1"/>
    <property type="molecule type" value="Genomic_DNA"/>
</dbReference>
<dbReference type="AlphaFoldDB" id="A0A162CH78"/>
<comment type="similarity">
    <text evidence="9">Belongs to the nuclear hormone receptor family.</text>
</comment>
<proteinExistence type="inferred from homology"/>
<evidence type="ECO:0000256" key="3">
    <source>
        <dbReference type="ARBA" id="ARBA00022833"/>
    </source>
</evidence>
<keyword evidence="3 9" id="KW-0862">Zinc</keyword>
<feature type="compositionally biased region" description="Acidic residues" evidence="10">
    <location>
        <begin position="260"/>
        <end position="270"/>
    </location>
</feature>
<dbReference type="InterPro" id="IPR013088">
    <property type="entry name" value="Znf_NHR/GATA"/>
</dbReference>
<evidence type="ECO:0000313" key="13">
    <source>
        <dbReference type="EMBL" id="KZS15832.1"/>
    </source>
</evidence>
<feature type="region of interest" description="Disordered" evidence="10">
    <location>
        <begin position="204"/>
        <end position="275"/>
    </location>
</feature>
<feature type="domain" description="NR LBD" evidence="12">
    <location>
        <begin position="324"/>
        <end position="549"/>
    </location>
</feature>
<dbReference type="InterPro" id="IPR048246">
    <property type="entry name" value="NR2C1/2-like_LBD"/>
</dbReference>
<evidence type="ECO:0000256" key="10">
    <source>
        <dbReference type="SAM" id="MobiDB-lite"/>
    </source>
</evidence>
<dbReference type="PRINTS" id="PR00398">
    <property type="entry name" value="STRDHORMONER"/>
</dbReference>
<dbReference type="PANTHER" id="PTHR24083">
    <property type="entry name" value="NUCLEAR HORMONE RECEPTOR"/>
    <property type="match status" value="1"/>
</dbReference>
<dbReference type="OrthoDB" id="40902at2759"/>
<organism evidence="13 14">
    <name type="scientific">Daphnia magna</name>
    <dbReference type="NCBI Taxonomy" id="35525"/>
    <lineage>
        <taxon>Eukaryota</taxon>
        <taxon>Metazoa</taxon>
        <taxon>Ecdysozoa</taxon>
        <taxon>Arthropoda</taxon>
        <taxon>Crustacea</taxon>
        <taxon>Branchiopoda</taxon>
        <taxon>Diplostraca</taxon>
        <taxon>Cladocera</taxon>
        <taxon>Anomopoda</taxon>
        <taxon>Daphniidae</taxon>
        <taxon>Daphnia</taxon>
    </lineage>
</organism>
<evidence type="ECO:0000256" key="2">
    <source>
        <dbReference type="ARBA" id="ARBA00022771"/>
    </source>
</evidence>
<dbReference type="SMART" id="SM00399">
    <property type="entry name" value="ZnF_C4"/>
    <property type="match status" value="1"/>
</dbReference>
<name>A0A162CH78_9CRUS</name>
<evidence type="ECO:0000256" key="8">
    <source>
        <dbReference type="ARBA" id="ARBA00023242"/>
    </source>
</evidence>
<gene>
    <name evidence="13" type="ORF">APZ42_018538</name>
</gene>
<evidence type="ECO:0000256" key="9">
    <source>
        <dbReference type="RuleBase" id="RU004334"/>
    </source>
</evidence>
<feature type="compositionally biased region" description="Basic residues" evidence="10">
    <location>
        <begin position="232"/>
        <end position="242"/>
    </location>
</feature>
<keyword evidence="2 9" id="KW-0863">Zinc-finger</keyword>
<dbReference type="InterPro" id="IPR050274">
    <property type="entry name" value="Nuclear_hormone_rcpt_NR2"/>
</dbReference>
<sequence>MPMRMDTSTSAISLVAGDKTPRGAMALSVEYCVVCGDRASGRHYGAISCEGCKGFFKRSIRKQLGYTCRGGKDCEVTKHHRNRCQYCRLQKCLSMGMRSDYDRFECVIILAHLFFNCVDSHRPAVQSERKPAGDKKSESPSSQLLTSANFLLRGDLSSAASAALSASGQNVSSPGILKPFGWNADLSTLASVVTSLAGMRSEAFGGVSSNPMNHRGASPADRPDRGALSADRHHHHHHHHHERGGSGGGGGGGGQNVKMEEEDDSDDEDSASTTNDEAAVANALHLAKENLISKAFDTMAKNMNGGDTSSTGADYEDDGLYELEGPLLSDGNVSFQLTTPSPMPVFLNAHFICESASRLLFLSVHWARSIGAFQLLSSDTQIELVRGCWSELFALGMAQCSHIMSLPAILTAIITHLQASVAQDKVSAQRVKLVTEHVLQLQDYVNTMAKLQVDEHEYAYLKAIALFSPDHAGSTGRQVERFQDKAVKELRTYVTQTWNEEAEDRFPRLLLRLPPLRSLQPGLMEELFFAALIGTVHIDSVIPYILRMDSTEYNGQFGGAMASPSPRGQQSSSSPLPGNHRTHSRSPAGH</sequence>
<dbReference type="Pfam" id="PF00104">
    <property type="entry name" value="Hormone_recep"/>
    <property type="match status" value="1"/>
</dbReference>
<comment type="subcellular location">
    <subcellularLocation>
        <location evidence="9">Nucleus</location>
    </subcellularLocation>
</comment>